<dbReference type="InterPro" id="IPR001633">
    <property type="entry name" value="EAL_dom"/>
</dbReference>
<dbReference type="SMART" id="SM00052">
    <property type="entry name" value="EAL"/>
    <property type="match status" value="1"/>
</dbReference>
<keyword evidence="1" id="KW-1133">Transmembrane helix</keyword>
<protein>
    <submittedName>
        <fullName evidence="4">EAL domain-containing protein</fullName>
    </submittedName>
</protein>
<keyword evidence="5" id="KW-1185">Reference proteome</keyword>
<dbReference type="SUPFAM" id="SSF141868">
    <property type="entry name" value="EAL domain-like"/>
    <property type="match status" value="1"/>
</dbReference>
<dbReference type="InterPro" id="IPR000160">
    <property type="entry name" value="GGDEF_dom"/>
</dbReference>
<dbReference type="FunFam" id="3.30.70.270:FF:000001">
    <property type="entry name" value="Diguanylate cyclase domain protein"/>
    <property type="match status" value="1"/>
</dbReference>
<feature type="transmembrane region" description="Helical" evidence="1">
    <location>
        <begin position="111"/>
        <end position="128"/>
    </location>
</feature>
<name>A0A5C4T513_9BACL</name>
<feature type="transmembrane region" description="Helical" evidence="1">
    <location>
        <begin position="7"/>
        <end position="24"/>
    </location>
</feature>
<dbReference type="InterPro" id="IPR029787">
    <property type="entry name" value="Nucleotide_cyclase"/>
</dbReference>
<feature type="domain" description="EAL" evidence="2">
    <location>
        <begin position="336"/>
        <end position="590"/>
    </location>
</feature>
<evidence type="ECO:0000259" key="2">
    <source>
        <dbReference type="PROSITE" id="PS50883"/>
    </source>
</evidence>
<dbReference type="Pfam" id="PF00563">
    <property type="entry name" value="EAL"/>
    <property type="match status" value="1"/>
</dbReference>
<evidence type="ECO:0000259" key="3">
    <source>
        <dbReference type="PROSITE" id="PS50887"/>
    </source>
</evidence>
<feature type="domain" description="GGDEF" evidence="3">
    <location>
        <begin position="193"/>
        <end position="326"/>
    </location>
</feature>
<dbReference type="InterPro" id="IPR035919">
    <property type="entry name" value="EAL_sf"/>
</dbReference>
<dbReference type="CDD" id="cd01949">
    <property type="entry name" value="GGDEF"/>
    <property type="match status" value="1"/>
</dbReference>
<feature type="transmembrane region" description="Helical" evidence="1">
    <location>
        <begin position="30"/>
        <end position="47"/>
    </location>
</feature>
<organism evidence="4 5">
    <name type="scientific">Paenibacillus hemerocallicola</name>
    <dbReference type="NCBI Taxonomy" id="1172614"/>
    <lineage>
        <taxon>Bacteria</taxon>
        <taxon>Bacillati</taxon>
        <taxon>Bacillota</taxon>
        <taxon>Bacilli</taxon>
        <taxon>Bacillales</taxon>
        <taxon>Paenibacillaceae</taxon>
        <taxon>Paenibacillus</taxon>
    </lineage>
</organism>
<dbReference type="Proteomes" id="UP000307943">
    <property type="component" value="Unassembled WGS sequence"/>
</dbReference>
<feature type="transmembrane region" description="Helical" evidence="1">
    <location>
        <begin position="134"/>
        <end position="152"/>
    </location>
</feature>
<evidence type="ECO:0000313" key="4">
    <source>
        <dbReference type="EMBL" id="TNJ64123.1"/>
    </source>
</evidence>
<dbReference type="SUPFAM" id="SSF55073">
    <property type="entry name" value="Nucleotide cyclase"/>
    <property type="match status" value="1"/>
</dbReference>
<dbReference type="PROSITE" id="PS50887">
    <property type="entry name" value="GGDEF"/>
    <property type="match status" value="1"/>
</dbReference>
<dbReference type="CDD" id="cd01948">
    <property type="entry name" value="EAL"/>
    <property type="match status" value="1"/>
</dbReference>
<feature type="transmembrane region" description="Helical" evidence="1">
    <location>
        <begin position="59"/>
        <end position="82"/>
    </location>
</feature>
<dbReference type="Gene3D" id="3.20.20.450">
    <property type="entry name" value="EAL domain"/>
    <property type="match status" value="1"/>
</dbReference>
<proteinExistence type="predicted"/>
<dbReference type="InterPro" id="IPR052155">
    <property type="entry name" value="Biofilm_reg_signaling"/>
</dbReference>
<comment type="caution">
    <text evidence="4">The sequence shown here is derived from an EMBL/GenBank/DDBJ whole genome shotgun (WGS) entry which is preliminary data.</text>
</comment>
<keyword evidence="1" id="KW-0472">Membrane</keyword>
<gene>
    <name evidence="4" type="ORF">FE784_21900</name>
</gene>
<dbReference type="PANTHER" id="PTHR44757">
    <property type="entry name" value="DIGUANYLATE CYCLASE DGCP"/>
    <property type="match status" value="1"/>
</dbReference>
<dbReference type="PANTHER" id="PTHR44757:SF2">
    <property type="entry name" value="BIOFILM ARCHITECTURE MAINTENANCE PROTEIN MBAA"/>
    <property type="match status" value="1"/>
</dbReference>
<keyword evidence="1" id="KW-0812">Transmembrane</keyword>
<dbReference type="RefSeq" id="WP_139604373.1">
    <property type="nucleotide sequence ID" value="NZ_VDCQ01000033.1"/>
</dbReference>
<reference evidence="4 5" key="1">
    <citation type="submission" date="2019-05" db="EMBL/GenBank/DDBJ databases">
        <title>We sequenced the genome of Paenibacillus hemerocallicola KCTC 33185 for further insight into its adaptation and study the phylogeny of Paenibacillus.</title>
        <authorList>
            <person name="Narsing Rao M.P."/>
        </authorList>
    </citation>
    <scope>NUCLEOTIDE SEQUENCE [LARGE SCALE GENOMIC DNA]</scope>
    <source>
        <strain evidence="4 5">KCTC 33185</strain>
    </source>
</reference>
<dbReference type="PROSITE" id="PS50883">
    <property type="entry name" value="EAL"/>
    <property type="match status" value="1"/>
</dbReference>
<dbReference type="AlphaFoldDB" id="A0A5C4T513"/>
<evidence type="ECO:0000313" key="5">
    <source>
        <dbReference type="Proteomes" id="UP000307943"/>
    </source>
</evidence>
<sequence length="601" mass="67723">MNQKNAKVFALGHFIFPIVLLLLFISQKQYVLLALAVLSLAFTVFLVHRAHIVGDLSQLLRMPSLAVIVFVDMAMITMVYVLPDWHPGVSPTWLLLFLLPLYASELGRRTALVICALAVGEILLLTIVQGGYFFSLNTVMNLLGMIVMIVLVGRTSDNLVKMAYYDSLTGMPNREMFKDRLTSSLNKRSIRNKGLAVLFLDLDQFKHVNDTMGHETGDLLLKTVAERIRSNIDKDVMLARLGGDEFALLVQNVSNADDANQVCSAVFECLKEGILLGPHEIYTTTSIGIALYPTHGTTPEMLMKNAEAAMYRAKQQGRNNFQYYLAPEKTEAQIERFAMEAMLRKALEKDELLVYYQPRINTKSERVVCVEALVRWQHPSLGVIPPKDFIPLAEETGLIVQLGEQVLRKACVQIKQWQDAGMEDLSVSVNLSPLQFRQQHLPGVIGRILRQAGLLPQYLELEITESAAMQNVNRNILMLRELKEMGVKISIDDFGTGYSSLSYLKKFPIDALKVDRSFISGIHEDPDDAAIVNAIIVLAKTLKLKVTAEGVETEEQYIYLQQHKCDEAQGYLFGKPMPPETFEEWYKLNMTEKDLILSPEY</sequence>
<dbReference type="Pfam" id="PF00990">
    <property type="entry name" value="GGDEF"/>
    <property type="match status" value="1"/>
</dbReference>
<dbReference type="EMBL" id="VDCQ01000033">
    <property type="protein sequence ID" value="TNJ64123.1"/>
    <property type="molecule type" value="Genomic_DNA"/>
</dbReference>
<dbReference type="FunFam" id="3.20.20.450:FF:000001">
    <property type="entry name" value="Cyclic di-GMP phosphodiesterase yahA"/>
    <property type="match status" value="1"/>
</dbReference>
<dbReference type="SMART" id="SM00267">
    <property type="entry name" value="GGDEF"/>
    <property type="match status" value="1"/>
</dbReference>
<dbReference type="OrthoDB" id="9759607at2"/>
<dbReference type="NCBIfam" id="TIGR00254">
    <property type="entry name" value="GGDEF"/>
    <property type="match status" value="1"/>
</dbReference>
<evidence type="ECO:0000256" key="1">
    <source>
        <dbReference type="SAM" id="Phobius"/>
    </source>
</evidence>
<dbReference type="Gene3D" id="3.30.70.270">
    <property type="match status" value="1"/>
</dbReference>
<accession>A0A5C4T513</accession>
<dbReference type="InterPro" id="IPR043128">
    <property type="entry name" value="Rev_trsase/Diguanyl_cyclase"/>
</dbReference>